<dbReference type="InterPro" id="IPR031312">
    <property type="entry name" value="Na/sul_symport_CS"/>
</dbReference>
<keyword evidence="6 8" id="KW-0472">Membrane</keyword>
<reference evidence="9 10" key="1">
    <citation type="journal article" date="2017" name="Gigascience">
        <title>Draft genome of the honey bee ectoparasitic mite, Tropilaelaps mercedesae, is shaped by the parasitic life history.</title>
        <authorList>
            <person name="Dong X."/>
            <person name="Armstrong S.D."/>
            <person name="Xia D."/>
            <person name="Makepeace B.L."/>
            <person name="Darby A.C."/>
            <person name="Kadowaki T."/>
        </authorList>
    </citation>
    <scope>NUCLEOTIDE SEQUENCE [LARGE SCALE GENOMIC DNA]</scope>
    <source>
        <strain evidence="9">Wuxi-XJTLU</strain>
    </source>
</reference>
<gene>
    <name evidence="9" type="ORF">BIW11_02387</name>
</gene>
<dbReference type="PROSITE" id="PS01271">
    <property type="entry name" value="NA_SULFATE"/>
    <property type="match status" value="1"/>
</dbReference>
<sequence>MRHSRSLSGSGGRRGLRTHPVGEDGRPSSRRYLTGSRVRLELFVFNDASPPEHSRLVGVHQFQRPGSNPGEVYSMEPPDENSDHQIKFASISADPGLHVRNERSKTRPALGAPRQRRTIWSETEELEEALDVHWCTSEVTCAPFPTSTASGSVGRGRPLGDGDVDTSDGKQPLQMGQPDQALVKPSLWARFWKTGVIVFAPLALSPLLIAVNTTESRCGFVVALMAMYWMTEALPLAVTALIPVILFPSLGIISSDETCQQYLVETNMVFVASLVMAIAIEHCSLHRRIALRVMLCVGTDPKWIMLGFMATTMFLSVWICNTSTTAMMMPIVDAVLAEILSTRGCAGPDDLELASSSQKSTEISLLEKGQCNGNSEKEMLAEQNVYSEYRDRQKRERRLAKGLYLSVAFAANIGGTATLTSAGPNLILKFIMDEYYHGIPPIDYASWIIFAAPGVIVTVLLVWGIFQLLYFWNRPLGLDVHGHAAKKTINKKYEELGPISFHEGAVLTLFACMVLLWMFRDPHFMHGWAHAFHYQKVGSCPPLITWQTIQQRLPWGVVLLRGGGFAMAEATKKSGLSAWMGHHLAAFNFLRPSWMAFAISSIVAMLTEFVTNSATATIFLPIVASLATDLRINPLYLVIPVTLACSYAFMLPVGTPANAIVATHARLKTTDMLLPGLIVKVISISTMLVSLNTLGRLIYSLDTFPDWALESVLSDGNVTADGAH</sequence>
<proteinExistence type="inferred from homology"/>
<feature type="transmembrane region" description="Helical" evidence="8">
    <location>
        <begin position="262"/>
        <end position="280"/>
    </location>
</feature>
<dbReference type="InParanoid" id="A0A1V9WY92"/>
<feature type="transmembrane region" description="Helical" evidence="8">
    <location>
        <begin position="673"/>
        <end position="691"/>
    </location>
</feature>
<feature type="transmembrane region" description="Helical" evidence="8">
    <location>
        <begin position="444"/>
        <end position="466"/>
    </location>
</feature>
<dbReference type="PANTHER" id="PTHR10283">
    <property type="entry name" value="SOLUTE CARRIER FAMILY 13 MEMBER"/>
    <property type="match status" value="1"/>
</dbReference>
<dbReference type="Proteomes" id="UP000192247">
    <property type="component" value="Unassembled WGS sequence"/>
</dbReference>
<feature type="transmembrane region" description="Helical" evidence="8">
    <location>
        <begin position="194"/>
        <end position="213"/>
    </location>
</feature>
<dbReference type="InterPro" id="IPR001898">
    <property type="entry name" value="SLC13A/DASS"/>
</dbReference>
<evidence type="ECO:0000256" key="2">
    <source>
        <dbReference type="ARBA" id="ARBA00006772"/>
    </source>
</evidence>
<feature type="transmembrane region" description="Helical" evidence="8">
    <location>
        <begin position="594"/>
        <end position="623"/>
    </location>
</feature>
<evidence type="ECO:0000313" key="10">
    <source>
        <dbReference type="Proteomes" id="UP000192247"/>
    </source>
</evidence>
<evidence type="ECO:0000256" key="8">
    <source>
        <dbReference type="SAM" id="Phobius"/>
    </source>
</evidence>
<dbReference type="GO" id="GO:0015137">
    <property type="term" value="F:citrate transmembrane transporter activity"/>
    <property type="evidence" value="ECO:0007669"/>
    <property type="project" value="TreeGrafter"/>
</dbReference>
<evidence type="ECO:0000256" key="5">
    <source>
        <dbReference type="ARBA" id="ARBA00022989"/>
    </source>
</evidence>
<feature type="transmembrane region" description="Helical" evidence="8">
    <location>
        <begin position="496"/>
        <end position="519"/>
    </location>
</feature>
<dbReference type="STRING" id="418985.A0A1V9WY92"/>
<evidence type="ECO:0000313" key="9">
    <source>
        <dbReference type="EMBL" id="OQR66188.1"/>
    </source>
</evidence>
<dbReference type="CDD" id="cd01115">
    <property type="entry name" value="SLC13_permease"/>
    <property type="match status" value="1"/>
</dbReference>
<dbReference type="FunCoup" id="A0A1V9WY92">
    <property type="interactions" value="138"/>
</dbReference>
<dbReference type="PANTHER" id="PTHR10283:SF82">
    <property type="entry name" value="SOLUTE CARRIER FAMILY 13 MEMBER 2"/>
    <property type="match status" value="1"/>
</dbReference>
<feature type="transmembrane region" description="Helical" evidence="8">
    <location>
        <begin position="402"/>
        <end position="424"/>
    </location>
</feature>
<keyword evidence="10" id="KW-1185">Reference proteome</keyword>
<feature type="region of interest" description="Disordered" evidence="7">
    <location>
        <begin position="1"/>
        <end position="32"/>
    </location>
</feature>
<feature type="transmembrane region" description="Helical" evidence="8">
    <location>
        <begin position="635"/>
        <end position="653"/>
    </location>
</feature>
<accession>A0A1V9WY92</accession>
<comment type="similarity">
    <text evidence="2">Belongs to the SLC13A/DASS transporter (TC 2.A.47) family. NADC subfamily.</text>
</comment>
<keyword evidence="4 8" id="KW-0812">Transmembrane</keyword>
<dbReference type="AlphaFoldDB" id="A0A1V9WY92"/>
<evidence type="ECO:0000256" key="4">
    <source>
        <dbReference type="ARBA" id="ARBA00022692"/>
    </source>
</evidence>
<organism evidence="9 10">
    <name type="scientific">Tropilaelaps mercedesae</name>
    <dbReference type="NCBI Taxonomy" id="418985"/>
    <lineage>
        <taxon>Eukaryota</taxon>
        <taxon>Metazoa</taxon>
        <taxon>Ecdysozoa</taxon>
        <taxon>Arthropoda</taxon>
        <taxon>Chelicerata</taxon>
        <taxon>Arachnida</taxon>
        <taxon>Acari</taxon>
        <taxon>Parasitiformes</taxon>
        <taxon>Mesostigmata</taxon>
        <taxon>Gamasina</taxon>
        <taxon>Dermanyssoidea</taxon>
        <taxon>Laelapidae</taxon>
        <taxon>Tropilaelaps</taxon>
    </lineage>
</organism>
<dbReference type="GO" id="GO:0005886">
    <property type="term" value="C:plasma membrane"/>
    <property type="evidence" value="ECO:0007669"/>
    <property type="project" value="TreeGrafter"/>
</dbReference>
<keyword evidence="3" id="KW-0813">Transport</keyword>
<name>A0A1V9WY92_9ACAR</name>
<comment type="subcellular location">
    <subcellularLocation>
        <location evidence="1">Membrane</location>
        <topology evidence="1">Multi-pass membrane protein</topology>
    </subcellularLocation>
</comment>
<feature type="region of interest" description="Disordered" evidence="7">
    <location>
        <begin position="146"/>
        <end position="177"/>
    </location>
</feature>
<protein>
    <submittedName>
        <fullName evidence="9">Solute carrier family 13 member 5-like</fullName>
    </submittedName>
</protein>
<evidence type="ECO:0000256" key="6">
    <source>
        <dbReference type="ARBA" id="ARBA00023136"/>
    </source>
</evidence>
<dbReference type="GO" id="GO:0015141">
    <property type="term" value="F:succinate transmembrane transporter activity"/>
    <property type="evidence" value="ECO:0007669"/>
    <property type="project" value="TreeGrafter"/>
</dbReference>
<comment type="caution">
    <text evidence="9">The sequence shown here is derived from an EMBL/GenBank/DDBJ whole genome shotgun (WGS) entry which is preliminary data.</text>
</comment>
<dbReference type="Pfam" id="PF00939">
    <property type="entry name" value="Na_sulph_symp"/>
    <property type="match status" value="1"/>
</dbReference>
<evidence type="ECO:0000256" key="1">
    <source>
        <dbReference type="ARBA" id="ARBA00004141"/>
    </source>
</evidence>
<dbReference type="EMBL" id="MNPL01033443">
    <property type="protein sequence ID" value="OQR66188.1"/>
    <property type="molecule type" value="Genomic_DNA"/>
</dbReference>
<keyword evidence="5 8" id="KW-1133">Transmembrane helix</keyword>
<feature type="transmembrane region" description="Helical" evidence="8">
    <location>
        <begin position="233"/>
        <end position="253"/>
    </location>
</feature>
<evidence type="ECO:0000256" key="3">
    <source>
        <dbReference type="ARBA" id="ARBA00022448"/>
    </source>
</evidence>
<dbReference type="OrthoDB" id="6493944at2759"/>
<feature type="transmembrane region" description="Helical" evidence="8">
    <location>
        <begin position="303"/>
        <end position="320"/>
    </location>
</feature>
<evidence type="ECO:0000256" key="7">
    <source>
        <dbReference type="SAM" id="MobiDB-lite"/>
    </source>
</evidence>